<dbReference type="OrthoDB" id="3050608at2759"/>
<dbReference type="EMBL" id="JADNRY010000018">
    <property type="protein sequence ID" value="KAF9073424.1"/>
    <property type="molecule type" value="Genomic_DNA"/>
</dbReference>
<organism evidence="2 3">
    <name type="scientific">Rhodocollybia butyracea</name>
    <dbReference type="NCBI Taxonomy" id="206335"/>
    <lineage>
        <taxon>Eukaryota</taxon>
        <taxon>Fungi</taxon>
        <taxon>Dikarya</taxon>
        <taxon>Basidiomycota</taxon>
        <taxon>Agaricomycotina</taxon>
        <taxon>Agaricomycetes</taxon>
        <taxon>Agaricomycetidae</taxon>
        <taxon>Agaricales</taxon>
        <taxon>Marasmiineae</taxon>
        <taxon>Omphalotaceae</taxon>
        <taxon>Rhodocollybia</taxon>
    </lineage>
</organism>
<evidence type="ECO:0000256" key="1">
    <source>
        <dbReference type="SAM" id="MobiDB-lite"/>
    </source>
</evidence>
<reference evidence="2" key="1">
    <citation type="submission" date="2020-11" db="EMBL/GenBank/DDBJ databases">
        <authorList>
            <consortium name="DOE Joint Genome Institute"/>
            <person name="Ahrendt S."/>
            <person name="Riley R."/>
            <person name="Andreopoulos W."/>
            <person name="Labutti K."/>
            <person name="Pangilinan J."/>
            <person name="Ruiz-Duenas F.J."/>
            <person name="Barrasa J.M."/>
            <person name="Sanchez-Garcia M."/>
            <person name="Camarero S."/>
            <person name="Miyauchi S."/>
            <person name="Serrano A."/>
            <person name="Linde D."/>
            <person name="Babiker R."/>
            <person name="Drula E."/>
            <person name="Ayuso-Fernandez I."/>
            <person name="Pacheco R."/>
            <person name="Padilla G."/>
            <person name="Ferreira P."/>
            <person name="Barriuso J."/>
            <person name="Kellner H."/>
            <person name="Castanera R."/>
            <person name="Alfaro M."/>
            <person name="Ramirez L."/>
            <person name="Pisabarro A.G."/>
            <person name="Kuo A."/>
            <person name="Tritt A."/>
            <person name="Lipzen A."/>
            <person name="He G."/>
            <person name="Yan M."/>
            <person name="Ng V."/>
            <person name="Cullen D."/>
            <person name="Martin F."/>
            <person name="Rosso M.-N."/>
            <person name="Henrissat B."/>
            <person name="Hibbett D."/>
            <person name="Martinez A.T."/>
            <person name="Grigoriev I.V."/>
        </authorList>
    </citation>
    <scope>NUCLEOTIDE SEQUENCE</scope>
    <source>
        <strain evidence="2">AH 40177</strain>
    </source>
</reference>
<comment type="caution">
    <text evidence="2">The sequence shown here is derived from an EMBL/GenBank/DDBJ whole genome shotgun (WGS) entry which is preliminary data.</text>
</comment>
<dbReference type="Proteomes" id="UP000772434">
    <property type="component" value="Unassembled WGS sequence"/>
</dbReference>
<feature type="region of interest" description="Disordered" evidence="1">
    <location>
        <begin position="1"/>
        <end position="80"/>
    </location>
</feature>
<evidence type="ECO:0000313" key="2">
    <source>
        <dbReference type="EMBL" id="KAF9073424.1"/>
    </source>
</evidence>
<protein>
    <submittedName>
        <fullName evidence="2">Uncharacterized protein</fullName>
    </submittedName>
</protein>
<gene>
    <name evidence="2" type="ORF">BDP27DRAFT_1417255</name>
</gene>
<proteinExistence type="predicted"/>
<feature type="compositionally biased region" description="Polar residues" evidence="1">
    <location>
        <begin position="15"/>
        <end position="29"/>
    </location>
</feature>
<dbReference type="AlphaFoldDB" id="A0A9P5PVU9"/>
<name>A0A9P5PVU9_9AGAR</name>
<keyword evidence="3" id="KW-1185">Reference proteome</keyword>
<sequence>MSSVDDFNTGAGNDLNANAYQHQQRSGDQQSEDYGDKGLDMLEKKTGHSMSKETNEKITDSAREGIEKVTGKQVPSKWSN</sequence>
<feature type="compositionally biased region" description="Basic and acidic residues" evidence="1">
    <location>
        <begin position="34"/>
        <end position="70"/>
    </location>
</feature>
<accession>A0A9P5PVU9</accession>
<evidence type="ECO:0000313" key="3">
    <source>
        <dbReference type="Proteomes" id="UP000772434"/>
    </source>
</evidence>